<feature type="domain" description="Rhodanese" evidence="2">
    <location>
        <begin position="62"/>
        <end position="172"/>
    </location>
</feature>
<dbReference type="EMBL" id="CP133217">
    <property type="protein sequence ID" value="WML87663.1"/>
    <property type="molecule type" value="Genomic_DNA"/>
</dbReference>
<organism evidence="4">
    <name type="scientific">Thiothrix subterranea</name>
    <dbReference type="NCBI Taxonomy" id="2735563"/>
    <lineage>
        <taxon>Bacteria</taxon>
        <taxon>Pseudomonadati</taxon>
        <taxon>Pseudomonadota</taxon>
        <taxon>Gammaproteobacteria</taxon>
        <taxon>Thiotrichales</taxon>
        <taxon>Thiotrichaceae</taxon>
        <taxon>Thiothrix</taxon>
    </lineage>
</organism>
<accession>A0AA51MP03</accession>
<dbReference type="SUPFAM" id="SSF52821">
    <property type="entry name" value="Rhodanese/Cell cycle control phosphatase"/>
    <property type="match status" value="1"/>
</dbReference>
<dbReference type="RefSeq" id="WP_308136447.1">
    <property type="nucleotide sequence ID" value="NZ_CP133217.1"/>
</dbReference>
<dbReference type="InterPro" id="IPR036873">
    <property type="entry name" value="Rhodanese-like_dom_sf"/>
</dbReference>
<evidence type="ECO:0000313" key="3">
    <source>
        <dbReference type="EMBL" id="MDQ5770781.1"/>
    </source>
</evidence>
<dbReference type="PANTHER" id="PTHR45431">
    <property type="entry name" value="RHODANESE-LIKE DOMAIN-CONTAINING PROTEIN 15, CHLOROPLASTIC"/>
    <property type="match status" value="1"/>
</dbReference>
<keyword evidence="5" id="KW-1185">Reference proteome</keyword>
<reference evidence="4 5" key="1">
    <citation type="submission" date="2023-08" db="EMBL/GenBank/DDBJ databases">
        <title>New molecular markers tilS and rpoB for phylogenetic and monitoring studies of the genus Thiothrix biodiversity.</title>
        <authorList>
            <person name="Ravin N.V."/>
            <person name="Smolyakov D."/>
            <person name="Markov N.D."/>
            <person name="Beletsky A.V."/>
            <person name="Mardanov A.V."/>
            <person name="Rudenko T.S."/>
            <person name="Grabovich M.Y."/>
        </authorList>
    </citation>
    <scope>NUCLEOTIDE SEQUENCE</scope>
    <source>
        <strain evidence="4">DNT52</strain>
        <strain evidence="3 5">H33</strain>
    </source>
</reference>
<feature type="signal peptide" evidence="1">
    <location>
        <begin position="1"/>
        <end position="24"/>
    </location>
</feature>
<proteinExistence type="predicted"/>
<dbReference type="Proteomes" id="UP001223336">
    <property type="component" value="Unassembled WGS sequence"/>
</dbReference>
<dbReference type="PANTHER" id="PTHR45431:SF3">
    <property type="entry name" value="RHODANESE-LIKE DOMAIN-CONTAINING PROTEIN 15, CHLOROPLASTIC"/>
    <property type="match status" value="1"/>
</dbReference>
<name>A0AA51MP03_9GAMM</name>
<gene>
    <name evidence="3" type="ORF">RCC75_19790</name>
    <name evidence="4" type="ORF">RCG00_04690</name>
</gene>
<evidence type="ECO:0000256" key="1">
    <source>
        <dbReference type="SAM" id="SignalP"/>
    </source>
</evidence>
<dbReference type="SMART" id="SM00450">
    <property type="entry name" value="RHOD"/>
    <property type="match status" value="1"/>
</dbReference>
<keyword evidence="1" id="KW-0732">Signal</keyword>
<evidence type="ECO:0000313" key="5">
    <source>
        <dbReference type="Proteomes" id="UP001223336"/>
    </source>
</evidence>
<dbReference type="InterPro" id="IPR052367">
    <property type="entry name" value="Thiosulfate_ST/Rhodanese-like"/>
</dbReference>
<dbReference type="Pfam" id="PF00581">
    <property type="entry name" value="Rhodanese"/>
    <property type="match status" value="1"/>
</dbReference>
<protein>
    <submittedName>
        <fullName evidence="4">Rhodanese-like domain-containing protein</fullName>
    </submittedName>
</protein>
<dbReference type="Gene3D" id="3.40.250.10">
    <property type="entry name" value="Rhodanese-like domain"/>
    <property type="match status" value="1"/>
</dbReference>
<dbReference type="EMBL" id="JAVFKN010000039">
    <property type="protein sequence ID" value="MDQ5770781.1"/>
    <property type="molecule type" value="Genomic_DNA"/>
</dbReference>
<dbReference type="Proteomes" id="UP001229862">
    <property type="component" value="Chromosome"/>
</dbReference>
<feature type="chain" id="PRO_5041255143" evidence="1">
    <location>
        <begin position="25"/>
        <end position="226"/>
    </location>
</feature>
<evidence type="ECO:0000313" key="4">
    <source>
        <dbReference type="EMBL" id="WML87663.1"/>
    </source>
</evidence>
<dbReference type="InterPro" id="IPR001763">
    <property type="entry name" value="Rhodanese-like_dom"/>
</dbReference>
<dbReference type="AlphaFoldDB" id="A0AA51MP03"/>
<dbReference type="CDD" id="cd00158">
    <property type="entry name" value="RHOD"/>
    <property type="match status" value="1"/>
</dbReference>
<sequence length="226" mass="25096">MNMKTRMRISGFAVFALFSATALADGLDGNRYGQDRQYHSEISAAQTYIALQHYLWPYDPAQRQPMTIIDVRTIEEYIGGHPPAAYSIPYPHVFNRGKDPNKGEYIAQPNAEFVKAVDALGLPKDSLIVTVCRTGSRSIGASNLLAAAGYTNVRNMWDGFVGLTRKNTLGEELDLNNDGKVDGKDPYSGDLDGWANFQGLPIEMRLDNQRLFAPYASLYHTAKGER</sequence>
<evidence type="ECO:0000259" key="2">
    <source>
        <dbReference type="PROSITE" id="PS50206"/>
    </source>
</evidence>
<dbReference type="PROSITE" id="PS50206">
    <property type="entry name" value="RHODANESE_3"/>
    <property type="match status" value="1"/>
</dbReference>